<dbReference type="RefSeq" id="WP_310029715.1">
    <property type="nucleotide sequence ID" value="NZ_JAVDRL010000003.1"/>
</dbReference>
<dbReference type="GO" id="GO:0016301">
    <property type="term" value="F:kinase activity"/>
    <property type="evidence" value="ECO:0007669"/>
    <property type="project" value="UniProtKB-KW"/>
</dbReference>
<evidence type="ECO:0000256" key="3">
    <source>
        <dbReference type="ARBA" id="ARBA00022679"/>
    </source>
</evidence>
<dbReference type="InterPro" id="IPR036890">
    <property type="entry name" value="HATPase_C_sf"/>
</dbReference>
<reference evidence="8 9" key="1">
    <citation type="submission" date="2023-07" db="EMBL/GenBank/DDBJ databases">
        <title>Sorghum-associated microbial communities from plants grown in Nebraska, USA.</title>
        <authorList>
            <person name="Schachtman D."/>
        </authorList>
    </citation>
    <scope>NUCLEOTIDE SEQUENCE [LARGE SCALE GENOMIC DNA]</scope>
    <source>
        <strain evidence="8 9">DS2154</strain>
    </source>
</reference>
<evidence type="ECO:0000313" key="9">
    <source>
        <dbReference type="Proteomes" id="UP001262754"/>
    </source>
</evidence>
<dbReference type="SUPFAM" id="SSF55874">
    <property type="entry name" value="ATPase domain of HSP90 chaperone/DNA topoisomerase II/histidine kinase"/>
    <property type="match status" value="2"/>
</dbReference>
<evidence type="ECO:0000256" key="6">
    <source>
        <dbReference type="ARBA" id="ARBA00022840"/>
    </source>
</evidence>
<gene>
    <name evidence="8" type="ORF">J2800_000998</name>
</gene>
<comment type="catalytic activity">
    <reaction evidence="1">
        <text>ATP + protein L-histidine = ADP + protein N-phospho-L-histidine.</text>
        <dbReference type="EC" id="2.7.13.3"/>
    </reaction>
</comment>
<evidence type="ECO:0000256" key="1">
    <source>
        <dbReference type="ARBA" id="ARBA00000085"/>
    </source>
</evidence>
<evidence type="ECO:0000256" key="5">
    <source>
        <dbReference type="ARBA" id="ARBA00022777"/>
    </source>
</evidence>
<dbReference type="PANTHER" id="PTHR44936:SF10">
    <property type="entry name" value="SENSOR PROTEIN RSTB"/>
    <property type="match status" value="1"/>
</dbReference>
<evidence type="ECO:0000256" key="4">
    <source>
        <dbReference type="ARBA" id="ARBA00022741"/>
    </source>
</evidence>
<dbReference type="Proteomes" id="UP001262754">
    <property type="component" value="Unassembled WGS sequence"/>
</dbReference>
<comment type="caution">
    <text evidence="8">The sequence shown here is derived from an EMBL/GenBank/DDBJ whole genome shotgun (WGS) entry which is preliminary data.</text>
</comment>
<dbReference type="Gene3D" id="3.30.565.10">
    <property type="entry name" value="Histidine kinase-like ATPase, C-terminal domain"/>
    <property type="match status" value="2"/>
</dbReference>
<protein>
    <recommendedName>
        <fullName evidence="2">histidine kinase</fullName>
        <ecNumber evidence="2">2.7.13.3</ecNumber>
    </recommendedName>
</protein>
<accession>A0ABU1MVP6</accession>
<keyword evidence="3" id="KW-0808">Transferase</keyword>
<dbReference type="InterPro" id="IPR050980">
    <property type="entry name" value="2C_sensor_his_kinase"/>
</dbReference>
<sequence>MNMSAAEDTTAAKKALEGFEPVKFQADSALLRELGERLVGQPHIALAELIKNAYDADATLCSIYIDKDQIIVADNGHGMTKTEFLTHWMTIGTRNKQDRGVSRDFGRNVTGSKGVGRLSAQFLAHTLDIVTVSKANRAEQLDAFVDWDDAIDAGKLTEAEAFYKIEPRTMSFPGNKLHGTRVVMSGLKQHWSADDIRDLGRQLWMIQSPIAAYGVLRTEDADPNDFRVELRSSSPMLVDTFERQMKAALENYDAVITGELTRQGDKARAHVKVIFRAGGVYSEEFEVPPLIEAAKWQIRVFRLHGRQFEGVKVADARDYFEKFGGVQVYDAGFRLPYYGVEQDWLSIEFDHSHRRNKSSLLPERLHVRRALNDLPTQGRLFGLVVIDTGKEARTADEEAKESGEFLKIQVTRDRLVANRAYTTLRNAVRWSLDYYASRQRLREEQNLNLQRPEEPSTDKVGRIQSLVMEARRSHPNDETLVELEKEFDGLSETIALEREADDAARSLLGPLASAGMAALAMEHESRKEMRLARQLLRRLRAAGTDAGDGRVAEIADQIEAWIERLESTRRMFAPLLDPDDRDHVEALALGSVLRQVAGNISPLIVGVEVDFEISRDLYLPPATFAEWSSLFQNVLINAANATLDTDRRRIRCVGGRTGRAAWVRIDDNGAGVDHERSAHLFEPFKRELNLSEERRALGLGGMGLGLTIVRMIAEQRRARVSFVDPPPGWSTSFQMSWSSAE</sequence>
<dbReference type="InterPro" id="IPR005467">
    <property type="entry name" value="His_kinase_dom"/>
</dbReference>
<organism evidence="8 9">
    <name type="scientific">Caulobacter rhizosphaerae</name>
    <dbReference type="NCBI Taxonomy" id="2010972"/>
    <lineage>
        <taxon>Bacteria</taxon>
        <taxon>Pseudomonadati</taxon>
        <taxon>Pseudomonadota</taxon>
        <taxon>Alphaproteobacteria</taxon>
        <taxon>Caulobacterales</taxon>
        <taxon>Caulobacteraceae</taxon>
        <taxon>Caulobacter</taxon>
    </lineage>
</organism>
<dbReference type="PANTHER" id="PTHR44936">
    <property type="entry name" value="SENSOR PROTEIN CREC"/>
    <property type="match status" value="1"/>
</dbReference>
<feature type="domain" description="Histidine kinase" evidence="7">
    <location>
        <begin position="520"/>
        <end position="741"/>
    </location>
</feature>
<keyword evidence="5 8" id="KW-0418">Kinase</keyword>
<name>A0ABU1MVP6_9CAUL</name>
<evidence type="ECO:0000256" key="2">
    <source>
        <dbReference type="ARBA" id="ARBA00012438"/>
    </source>
</evidence>
<keyword evidence="6" id="KW-0067">ATP-binding</keyword>
<keyword evidence="4" id="KW-0547">Nucleotide-binding</keyword>
<dbReference type="Pfam" id="PF02518">
    <property type="entry name" value="HATPase_c"/>
    <property type="match status" value="1"/>
</dbReference>
<dbReference type="SMART" id="SM00387">
    <property type="entry name" value="HATPase_c"/>
    <property type="match status" value="1"/>
</dbReference>
<evidence type="ECO:0000313" key="8">
    <source>
        <dbReference type="EMBL" id="MDR6530262.1"/>
    </source>
</evidence>
<keyword evidence="9" id="KW-1185">Reference proteome</keyword>
<dbReference type="PROSITE" id="PS50109">
    <property type="entry name" value="HIS_KIN"/>
    <property type="match status" value="1"/>
</dbReference>
<evidence type="ECO:0000259" key="7">
    <source>
        <dbReference type="PROSITE" id="PS50109"/>
    </source>
</evidence>
<dbReference type="EC" id="2.7.13.3" evidence="2"/>
<dbReference type="EMBL" id="JAVDRL010000003">
    <property type="protein sequence ID" value="MDR6530262.1"/>
    <property type="molecule type" value="Genomic_DNA"/>
</dbReference>
<dbReference type="InterPro" id="IPR003594">
    <property type="entry name" value="HATPase_dom"/>
</dbReference>
<proteinExistence type="predicted"/>
<dbReference type="Pfam" id="PF13589">
    <property type="entry name" value="HATPase_c_3"/>
    <property type="match status" value="1"/>
</dbReference>